<dbReference type="PANTHER" id="PTHR38107">
    <property type="match status" value="1"/>
</dbReference>
<evidence type="ECO:0000256" key="5">
    <source>
        <dbReference type="ARBA" id="ARBA00023200"/>
    </source>
</evidence>
<dbReference type="OrthoDB" id="5327667at2"/>
<dbReference type="InterPro" id="IPR023346">
    <property type="entry name" value="Lysozyme-like_dom_sf"/>
</dbReference>
<gene>
    <name evidence="9" type="ORF">MHA02_07000</name>
</gene>
<name>A0A512IKZ3_9HYPH</name>
<accession>A0A512IKZ3</accession>
<dbReference type="InterPro" id="IPR002196">
    <property type="entry name" value="Glyco_hydro_24"/>
</dbReference>
<evidence type="ECO:0000256" key="3">
    <source>
        <dbReference type="ARBA" id="ARBA00022638"/>
    </source>
</evidence>
<evidence type="ECO:0000313" key="9">
    <source>
        <dbReference type="EMBL" id="GEO98312.1"/>
    </source>
</evidence>
<dbReference type="GO" id="GO:0042742">
    <property type="term" value="P:defense response to bacterium"/>
    <property type="evidence" value="ECO:0007669"/>
    <property type="project" value="UniProtKB-KW"/>
</dbReference>
<comment type="similarity">
    <text evidence="7">Belongs to the glycosyl hydrolase 24 family.</text>
</comment>
<keyword evidence="6 7" id="KW-0326">Glycosidase</keyword>
<dbReference type="GO" id="GO:0003796">
    <property type="term" value="F:lysozyme activity"/>
    <property type="evidence" value="ECO:0007669"/>
    <property type="project" value="UniProtKB-EC"/>
</dbReference>
<dbReference type="Pfam" id="PF00959">
    <property type="entry name" value="Phage_lysozyme"/>
    <property type="match status" value="1"/>
</dbReference>
<feature type="region of interest" description="Disordered" evidence="8">
    <location>
        <begin position="145"/>
        <end position="175"/>
    </location>
</feature>
<evidence type="ECO:0000256" key="6">
    <source>
        <dbReference type="ARBA" id="ARBA00023295"/>
    </source>
</evidence>
<dbReference type="SUPFAM" id="SSF53955">
    <property type="entry name" value="Lysozyme-like"/>
    <property type="match status" value="1"/>
</dbReference>
<evidence type="ECO:0000256" key="7">
    <source>
        <dbReference type="RuleBase" id="RU003788"/>
    </source>
</evidence>
<evidence type="ECO:0000256" key="4">
    <source>
        <dbReference type="ARBA" id="ARBA00022801"/>
    </source>
</evidence>
<dbReference type="GO" id="GO:0031640">
    <property type="term" value="P:killing of cells of another organism"/>
    <property type="evidence" value="ECO:0007669"/>
    <property type="project" value="UniProtKB-KW"/>
</dbReference>
<dbReference type="HAMAP" id="MF_04110">
    <property type="entry name" value="ENDOLYSIN_T4"/>
    <property type="match status" value="1"/>
</dbReference>
<dbReference type="InterPro" id="IPR034690">
    <property type="entry name" value="Endolysin_T4_type"/>
</dbReference>
<reference evidence="9 10" key="1">
    <citation type="submission" date="2019-07" db="EMBL/GenBank/DDBJ databases">
        <title>Whole genome shotgun sequence of Methylobacterium haplocladii NBRC 107714.</title>
        <authorList>
            <person name="Hosoyama A."/>
            <person name="Uohara A."/>
            <person name="Ohji S."/>
            <person name="Ichikawa N."/>
        </authorList>
    </citation>
    <scope>NUCLEOTIDE SEQUENCE [LARGE SCALE GENOMIC DNA]</scope>
    <source>
        <strain evidence="9 10">NBRC 107714</strain>
    </source>
</reference>
<dbReference type="EC" id="3.2.1.17" evidence="7"/>
<protein>
    <recommendedName>
        <fullName evidence="7">Lysozyme</fullName>
        <ecNumber evidence="7">3.2.1.17</ecNumber>
    </recommendedName>
</protein>
<dbReference type="PANTHER" id="PTHR38107:SF3">
    <property type="entry name" value="LYSOZYME RRRD-RELATED"/>
    <property type="match status" value="1"/>
</dbReference>
<dbReference type="GO" id="GO:0009253">
    <property type="term" value="P:peptidoglycan catabolic process"/>
    <property type="evidence" value="ECO:0007669"/>
    <property type="project" value="InterPro"/>
</dbReference>
<keyword evidence="3 7" id="KW-0081">Bacteriolytic enzyme</keyword>
<dbReference type="RefSeq" id="WP_147076597.1">
    <property type="nucleotide sequence ID" value="NZ_BJZT01000006.1"/>
</dbReference>
<proteinExistence type="inferred from homology"/>
<dbReference type="EMBL" id="BJZT01000006">
    <property type="protein sequence ID" value="GEO98312.1"/>
    <property type="molecule type" value="Genomic_DNA"/>
</dbReference>
<dbReference type="Gene3D" id="1.10.530.40">
    <property type="match status" value="1"/>
</dbReference>
<evidence type="ECO:0000256" key="2">
    <source>
        <dbReference type="ARBA" id="ARBA00022529"/>
    </source>
</evidence>
<dbReference type="InterPro" id="IPR033907">
    <property type="entry name" value="Endolysin_autolysin"/>
</dbReference>
<sequence length="190" mass="20486">MTASAIMTPLGIAALKAREGVRLTAYCDSVGVPTIGYGHTKGVRLGQRITQGQADALFLEDLARHALPILSSLTVPVAEHERDALISIAFNIGVGAFRRSGFLRRLNAGDRAGAAEAILAWRKPPEIVSRRLAEYDQFRTPYAVAPPRARRGDGRPVAVPKPPDSAHPALPDRPGTLARLWQRISDGLRA</sequence>
<dbReference type="AlphaFoldDB" id="A0A512IKZ3"/>
<keyword evidence="10" id="KW-1185">Reference proteome</keyword>
<organism evidence="9 10">
    <name type="scientific">Methylobacterium haplocladii</name>
    <dbReference type="NCBI Taxonomy" id="1176176"/>
    <lineage>
        <taxon>Bacteria</taxon>
        <taxon>Pseudomonadati</taxon>
        <taxon>Pseudomonadota</taxon>
        <taxon>Alphaproteobacteria</taxon>
        <taxon>Hyphomicrobiales</taxon>
        <taxon>Methylobacteriaceae</taxon>
        <taxon>Methylobacterium</taxon>
    </lineage>
</organism>
<dbReference type="Proteomes" id="UP000321258">
    <property type="component" value="Unassembled WGS sequence"/>
</dbReference>
<evidence type="ECO:0000256" key="8">
    <source>
        <dbReference type="SAM" id="MobiDB-lite"/>
    </source>
</evidence>
<evidence type="ECO:0000256" key="1">
    <source>
        <dbReference type="ARBA" id="ARBA00000632"/>
    </source>
</evidence>
<dbReference type="GO" id="GO:0016998">
    <property type="term" value="P:cell wall macromolecule catabolic process"/>
    <property type="evidence" value="ECO:0007669"/>
    <property type="project" value="InterPro"/>
</dbReference>
<dbReference type="InterPro" id="IPR023347">
    <property type="entry name" value="Lysozyme_dom_sf"/>
</dbReference>
<dbReference type="CDD" id="cd00737">
    <property type="entry name" value="lyz_endolysin_autolysin"/>
    <property type="match status" value="1"/>
</dbReference>
<dbReference type="InterPro" id="IPR051018">
    <property type="entry name" value="Bacteriophage_GH24"/>
</dbReference>
<comment type="catalytic activity">
    <reaction evidence="1 7">
        <text>Hydrolysis of (1-&gt;4)-beta-linkages between N-acetylmuramic acid and N-acetyl-D-glucosamine residues in a peptidoglycan and between N-acetyl-D-glucosamine residues in chitodextrins.</text>
        <dbReference type="EC" id="3.2.1.17"/>
    </reaction>
</comment>
<evidence type="ECO:0000313" key="10">
    <source>
        <dbReference type="Proteomes" id="UP000321258"/>
    </source>
</evidence>
<keyword evidence="2 7" id="KW-0929">Antimicrobial</keyword>
<keyword evidence="4 7" id="KW-0378">Hydrolase</keyword>
<keyword evidence="5" id="KW-1035">Host cytoplasm</keyword>
<comment type="caution">
    <text evidence="9">The sequence shown here is derived from an EMBL/GenBank/DDBJ whole genome shotgun (WGS) entry which is preliminary data.</text>
</comment>